<evidence type="ECO:0000259" key="2">
    <source>
        <dbReference type="Pfam" id="PF01361"/>
    </source>
</evidence>
<dbReference type="Pfam" id="PF01361">
    <property type="entry name" value="Tautomerase"/>
    <property type="match status" value="1"/>
</dbReference>
<dbReference type="InterPro" id="IPR004370">
    <property type="entry name" value="4-OT-like_dom"/>
</dbReference>
<dbReference type="Gene3D" id="3.30.429.10">
    <property type="entry name" value="Macrophage Migration Inhibitory Factor"/>
    <property type="match status" value="1"/>
</dbReference>
<gene>
    <name evidence="3" type="ORF">GCM10022402_28460</name>
</gene>
<evidence type="ECO:0000313" key="3">
    <source>
        <dbReference type="EMBL" id="GAA3747381.1"/>
    </source>
</evidence>
<name>A0ABP7FSR2_9ACTN</name>
<dbReference type="SUPFAM" id="SSF55331">
    <property type="entry name" value="Tautomerase/MIF"/>
    <property type="match status" value="1"/>
</dbReference>
<dbReference type="Proteomes" id="UP001500908">
    <property type="component" value="Unassembled WGS sequence"/>
</dbReference>
<dbReference type="EMBL" id="BAABDD010000012">
    <property type="protein sequence ID" value="GAA3747381.1"/>
    <property type="molecule type" value="Genomic_DNA"/>
</dbReference>
<sequence length="75" mass="8787">MPHVNIKHFPREFTEEQRQRLSEQITQLILDNFDTYEGAVSIALEPVAKADWKETVVGPEITERQHLLLKAPNYR</sequence>
<reference evidence="4" key="1">
    <citation type="journal article" date="2019" name="Int. J. Syst. Evol. Microbiol.">
        <title>The Global Catalogue of Microorganisms (GCM) 10K type strain sequencing project: providing services to taxonomists for standard genome sequencing and annotation.</title>
        <authorList>
            <consortium name="The Broad Institute Genomics Platform"/>
            <consortium name="The Broad Institute Genome Sequencing Center for Infectious Disease"/>
            <person name="Wu L."/>
            <person name="Ma J."/>
        </authorList>
    </citation>
    <scope>NUCLEOTIDE SEQUENCE [LARGE SCALE GENOMIC DNA]</scope>
    <source>
        <strain evidence="4">JCM 17137</strain>
    </source>
</reference>
<evidence type="ECO:0000256" key="1">
    <source>
        <dbReference type="ARBA" id="ARBA00023235"/>
    </source>
</evidence>
<feature type="domain" description="4-oxalocrotonate tautomerase-like" evidence="2">
    <location>
        <begin position="2"/>
        <end position="52"/>
    </location>
</feature>
<keyword evidence="4" id="KW-1185">Reference proteome</keyword>
<proteinExistence type="predicted"/>
<dbReference type="InterPro" id="IPR014347">
    <property type="entry name" value="Tautomerase/MIF_sf"/>
</dbReference>
<organism evidence="3 4">
    <name type="scientific">Salinactinospora qingdaonensis</name>
    <dbReference type="NCBI Taxonomy" id="702744"/>
    <lineage>
        <taxon>Bacteria</taxon>
        <taxon>Bacillati</taxon>
        <taxon>Actinomycetota</taxon>
        <taxon>Actinomycetes</taxon>
        <taxon>Streptosporangiales</taxon>
        <taxon>Nocardiopsidaceae</taxon>
        <taxon>Salinactinospora</taxon>
    </lineage>
</organism>
<comment type="caution">
    <text evidence="3">The sequence shown here is derived from an EMBL/GenBank/DDBJ whole genome shotgun (WGS) entry which is preliminary data.</text>
</comment>
<evidence type="ECO:0000313" key="4">
    <source>
        <dbReference type="Proteomes" id="UP001500908"/>
    </source>
</evidence>
<accession>A0ABP7FSR2</accession>
<protein>
    <recommendedName>
        <fullName evidence="2">4-oxalocrotonate tautomerase-like domain-containing protein</fullName>
    </recommendedName>
</protein>
<keyword evidence="1" id="KW-0413">Isomerase</keyword>
<dbReference type="RefSeq" id="WP_344971866.1">
    <property type="nucleotide sequence ID" value="NZ_BAABDD010000012.1"/>
</dbReference>